<reference evidence="7 8" key="1">
    <citation type="journal article" date="2020" name="Nature">
        <title>Bacterial chemolithoautotrophy via manganese oxidation.</title>
        <authorList>
            <person name="Yu H."/>
            <person name="Leadbetter J.R."/>
        </authorList>
    </citation>
    <scope>NUCLEOTIDE SEQUENCE [LARGE SCALE GENOMIC DNA]</scope>
    <source>
        <strain evidence="7 8">RBP-1</strain>
    </source>
</reference>
<gene>
    <name evidence="7" type="ORF">RAMLITH_19035</name>
</gene>
<keyword evidence="2" id="KW-0285">Flavoprotein</keyword>
<dbReference type="InterPro" id="IPR036188">
    <property type="entry name" value="FAD/NAD-bd_sf"/>
</dbReference>
<evidence type="ECO:0000259" key="6">
    <source>
        <dbReference type="Pfam" id="PF05199"/>
    </source>
</evidence>
<dbReference type="RefSeq" id="WP_168109054.1">
    <property type="nucleotide sequence ID" value="NZ_VTOX01000008.1"/>
</dbReference>
<evidence type="ECO:0000256" key="1">
    <source>
        <dbReference type="ARBA" id="ARBA00010790"/>
    </source>
</evidence>
<dbReference type="PANTHER" id="PTHR46056:SF12">
    <property type="entry name" value="LONG-CHAIN-ALCOHOL OXIDASE"/>
    <property type="match status" value="1"/>
</dbReference>
<dbReference type="Pfam" id="PF00732">
    <property type="entry name" value="GMC_oxred_N"/>
    <property type="match status" value="1"/>
</dbReference>
<comment type="caution">
    <text evidence="7">The sequence shown here is derived from an EMBL/GenBank/DDBJ whole genome shotgun (WGS) entry which is preliminary data.</text>
</comment>
<dbReference type="SUPFAM" id="SSF54373">
    <property type="entry name" value="FAD-linked reductases, C-terminal domain"/>
    <property type="match status" value="1"/>
</dbReference>
<sequence>MNDPVDVLIIGAGASGAAFAWSMADTRMRILCLEQGDWVNPADYPATRRDWELRADSDFSPDPNVRRRREDYPVNDDDSPISILNFNGVGGGTILYAAHFPRLHPSDFRVRSLDGVADDWPIGYSTLEPWYAVNDHHMGVAGLAGDPAYPPHQPPLPPVPLGRLGETMARGFNRLGWHWWPSEIAIATREHEGRAPCINLGTCKLGCAQGAKGTVDITYWPLALRAGVKLRTRCRVREILVDDNDMATGVVYYDADGREQVQRAEVVVLACNGIGTPRLLLNSKSARFPDGLANRSGLVGKNLMMHPWAAVRGVFDEPLESQFGPQAVCILSKQFYETDLARGFVRGYNLQVTRGFGPVTTARSGHLRGDIPWGAGHHEAFARHFGRTIGVGVCCEDLPEECNTVTLDPELTDSDGVPAPRITYRLADNTQRMIRHGLERAREALLAAGAREILENPVPMRATGWHQLGTARMGTDPRRSVVNEWGRSHDVKNLFIVDGSVFVTSGGVNPTPTIQAIALHVADTMKQRLANLFD</sequence>
<organism evidence="7 8">
    <name type="scientific">Ramlibacter lithotrophicus</name>
    <dbReference type="NCBI Taxonomy" id="2606681"/>
    <lineage>
        <taxon>Bacteria</taxon>
        <taxon>Pseudomonadati</taxon>
        <taxon>Pseudomonadota</taxon>
        <taxon>Betaproteobacteria</taxon>
        <taxon>Burkholderiales</taxon>
        <taxon>Comamonadaceae</taxon>
        <taxon>Ramlibacter</taxon>
    </lineage>
</organism>
<keyword evidence="4" id="KW-0560">Oxidoreductase</keyword>
<evidence type="ECO:0000313" key="8">
    <source>
        <dbReference type="Proteomes" id="UP000521868"/>
    </source>
</evidence>
<feature type="domain" description="Glucose-methanol-choline oxidoreductase N-terminal" evidence="5">
    <location>
        <begin position="198"/>
        <end position="307"/>
    </location>
</feature>
<dbReference type="Proteomes" id="UP000521868">
    <property type="component" value="Unassembled WGS sequence"/>
</dbReference>
<dbReference type="InterPro" id="IPR000172">
    <property type="entry name" value="GMC_OxRdtase_N"/>
</dbReference>
<dbReference type="GO" id="GO:0050660">
    <property type="term" value="F:flavin adenine dinucleotide binding"/>
    <property type="evidence" value="ECO:0007669"/>
    <property type="project" value="InterPro"/>
</dbReference>
<feature type="domain" description="Glucose-methanol-choline oxidoreductase C-terminal" evidence="6">
    <location>
        <begin position="399"/>
        <end position="518"/>
    </location>
</feature>
<dbReference type="GO" id="GO:0016614">
    <property type="term" value="F:oxidoreductase activity, acting on CH-OH group of donors"/>
    <property type="evidence" value="ECO:0007669"/>
    <property type="project" value="InterPro"/>
</dbReference>
<evidence type="ECO:0000259" key="5">
    <source>
        <dbReference type="Pfam" id="PF00732"/>
    </source>
</evidence>
<name>A0A7X6DIS3_9BURK</name>
<protein>
    <submittedName>
        <fullName evidence="7">GMC family oxidoreductase</fullName>
    </submittedName>
</protein>
<dbReference type="Pfam" id="PF05199">
    <property type="entry name" value="GMC_oxred_C"/>
    <property type="match status" value="1"/>
</dbReference>
<dbReference type="Gene3D" id="3.50.50.60">
    <property type="entry name" value="FAD/NAD(P)-binding domain"/>
    <property type="match status" value="2"/>
</dbReference>
<evidence type="ECO:0000256" key="4">
    <source>
        <dbReference type="ARBA" id="ARBA00023002"/>
    </source>
</evidence>
<dbReference type="AlphaFoldDB" id="A0A7X6DIS3"/>
<evidence type="ECO:0000256" key="3">
    <source>
        <dbReference type="ARBA" id="ARBA00022827"/>
    </source>
</evidence>
<proteinExistence type="inferred from homology"/>
<evidence type="ECO:0000256" key="2">
    <source>
        <dbReference type="ARBA" id="ARBA00022630"/>
    </source>
</evidence>
<keyword evidence="8" id="KW-1185">Reference proteome</keyword>
<comment type="similarity">
    <text evidence="1">Belongs to the GMC oxidoreductase family.</text>
</comment>
<accession>A0A7X6DIS3</accession>
<dbReference type="EMBL" id="VTOX01000008">
    <property type="protein sequence ID" value="NKE67921.1"/>
    <property type="molecule type" value="Genomic_DNA"/>
</dbReference>
<dbReference type="SUPFAM" id="SSF51905">
    <property type="entry name" value="FAD/NAD(P)-binding domain"/>
    <property type="match status" value="1"/>
</dbReference>
<evidence type="ECO:0000313" key="7">
    <source>
        <dbReference type="EMBL" id="NKE67921.1"/>
    </source>
</evidence>
<dbReference type="PANTHER" id="PTHR46056">
    <property type="entry name" value="LONG-CHAIN-ALCOHOL OXIDASE"/>
    <property type="match status" value="1"/>
</dbReference>
<dbReference type="InterPro" id="IPR007867">
    <property type="entry name" value="GMC_OxRtase_C"/>
</dbReference>
<keyword evidence="3" id="KW-0274">FAD</keyword>